<dbReference type="GO" id="GO:0004177">
    <property type="term" value="F:aminopeptidase activity"/>
    <property type="evidence" value="ECO:0007669"/>
    <property type="project" value="UniProtKB-KW"/>
</dbReference>
<dbReference type="InterPro" id="IPR045357">
    <property type="entry name" value="Aminopeptidase_N-like_N"/>
</dbReference>
<dbReference type="Pfam" id="PF01433">
    <property type="entry name" value="Peptidase_M1"/>
    <property type="match status" value="1"/>
</dbReference>
<dbReference type="PROSITE" id="PS51257">
    <property type="entry name" value="PROKAR_LIPOPROTEIN"/>
    <property type="match status" value="1"/>
</dbReference>
<reference evidence="17 18" key="1">
    <citation type="submission" date="2024-06" db="EMBL/GenBank/DDBJ databases">
        <title>The Natural Products Discovery Center: Release of the First 8490 Sequenced Strains for Exploring Actinobacteria Biosynthetic Diversity.</title>
        <authorList>
            <person name="Kalkreuter E."/>
            <person name="Kautsar S.A."/>
            <person name="Yang D."/>
            <person name="Bader C.D."/>
            <person name="Teijaro C.N."/>
            <person name="Fluegel L."/>
            <person name="Davis C.M."/>
            <person name="Simpson J.R."/>
            <person name="Lauterbach L."/>
            <person name="Steele A.D."/>
            <person name="Gui C."/>
            <person name="Meng S."/>
            <person name="Li G."/>
            <person name="Viehrig K."/>
            <person name="Ye F."/>
            <person name="Su P."/>
            <person name="Kiefer A.F."/>
            <person name="Nichols A."/>
            <person name="Cepeda A.J."/>
            <person name="Yan W."/>
            <person name="Fan B."/>
            <person name="Jiang Y."/>
            <person name="Adhikari A."/>
            <person name="Zheng C.-J."/>
            <person name="Schuster L."/>
            <person name="Cowan T.M."/>
            <person name="Smanski M.J."/>
            <person name="Chevrette M.G."/>
            <person name="De Carvalho L.P.S."/>
            <person name="Shen B."/>
        </authorList>
    </citation>
    <scope>NUCLEOTIDE SEQUENCE [LARGE SCALE GENOMIC DNA]</scope>
    <source>
        <strain evidence="17 18">NPDC050100</strain>
    </source>
</reference>
<keyword evidence="8 17" id="KW-0378">Hydrolase</keyword>
<dbReference type="RefSeq" id="WP_358131838.1">
    <property type="nucleotide sequence ID" value="NZ_JBFALK010000004.1"/>
</dbReference>
<evidence type="ECO:0000256" key="8">
    <source>
        <dbReference type="ARBA" id="ARBA00022801"/>
    </source>
</evidence>
<accession>A0ABV3GBG1</accession>
<evidence type="ECO:0000313" key="17">
    <source>
        <dbReference type="EMBL" id="MEV0968983.1"/>
    </source>
</evidence>
<dbReference type="SUPFAM" id="SSF55486">
    <property type="entry name" value="Metalloproteases ('zincins'), catalytic domain"/>
    <property type="match status" value="1"/>
</dbReference>
<dbReference type="PANTHER" id="PTHR11533:SF297">
    <property type="entry name" value="AMINOPEPTIDASE N"/>
    <property type="match status" value="1"/>
</dbReference>
<evidence type="ECO:0000256" key="1">
    <source>
        <dbReference type="ARBA" id="ARBA00000098"/>
    </source>
</evidence>
<evidence type="ECO:0000256" key="3">
    <source>
        <dbReference type="ARBA" id="ARBA00010136"/>
    </source>
</evidence>
<dbReference type="EMBL" id="JBFALK010000004">
    <property type="protein sequence ID" value="MEV0968983.1"/>
    <property type="molecule type" value="Genomic_DNA"/>
</dbReference>
<feature type="domain" description="Peptidase M1 membrane alanine aminopeptidase" evidence="15">
    <location>
        <begin position="340"/>
        <end position="478"/>
    </location>
</feature>
<dbReference type="SUPFAM" id="SSF63737">
    <property type="entry name" value="Leukotriene A4 hydrolase N-terminal domain"/>
    <property type="match status" value="1"/>
</dbReference>
<keyword evidence="9" id="KW-0862">Zinc</keyword>
<organism evidence="17 18">
    <name type="scientific">Microtetraspora glauca</name>
    <dbReference type="NCBI Taxonomy" id="1996"/>
    <lineage>
        <taxon>Bacteria</taxon>
        <taxon>Bacillati</taxon>
        <taxon>Actinomycetota</taxon>
        <taxon>Actinomycetes</taxon>
        <taxon>Streptosporangiales</taxon>
        <taxon>Streptosporangiaceae</taxon>
        <taxon>Microtetraspora</taxon>
    </lineage>
</organism>
<dbReference type="InterPro" id="IPR042097">
    <property type="entry name" value="Aminopeptidase_N-like_N_sf"/>
</dbReference>
<keyword evidence="7" id="KW-0479">Metal-binding</keyword>
<keyword evidence="17" id="KW-0031">Aminopeptidase</keyword>
<dbReference type="InterPro" id="IPR050344">
    <property type="entry name" value="Peptidase_M1_aminopeptidases"/>
</dbReference>
<dbReference type="Proteomes" id="UP001551675">
    <property type="component" value="Unassembled WGS sequence"/>
</dbReference>
<keyword evidence="14" id="KW-0732">Signal</keyword>
<evidence type="ECO:0000256" key="6">
    <source>
        <dbReference type="ARBA" id="ARBA00022670"/>
    </source>
</evidence>
<sequence length="488" mass="52348">MMAARRLTTTFAALVLISLIGCAPSEGAVTGPGGRSTSAPGHAAASPGSGVDRSDAVGAPGIGDPTFPLDGNGGYDVGHYTLKLSYDPASRMLAGSTSIQAKAVQDLSRFDLDLHGFTVSRVTVGNSDATFTRDGDELVVTAPKMIAKDAPFTVTVDYSGVPDPVRNSSNLGSYGFIPTPDGAFVTAEPDGAKTWFPSNDHPADKATYDFEITVPTGLTAIANGEQVGEPTTSGGKTTFVWREKHPMASYLATMTTGKFDVRTGTSPGGIPVYAATDPKYRNTLDLLYTKTAQITDYWTTVFGPYPFSSTGGVVDDYEAGYALENQTKPIYGGFAPDSGIIAHELAHQWFGDSLSIKRWQDLWLNEGFASYAEWLWSEHSGGSTADQMFRTSYADTANAMWSYPPGKAQRDDLFNDSVYTRGAMTLHALRKEIGDDAFFALIKKWAATYKYGNVTTDEFIAMAEKTSGKKLGPLFDAWLFQPTRPALG</sequence>
<feature type="chain" id="PRO_5045178704" description="Aminopeptidase N" evidence="14">
    <location>
        <begin position="28"/>
        <end position="488"/>
    </location>
</feature>
<dbReference type="Gene3D" id="1.10.390.10">
    <property type="entry name" value="Neutral Protease Domain 2"/>
    <property type="match status" value="1"/>
</dbReference>
<feature type="compositionally biased region" description="Low complexity" evidence="13">
    <location>
        <begin position="36"/>
        <end position="50"/>
    </location>
</feature>
<evidence type="ECO:0000256" key="4">
    <source>
        <dbReference type="ARBA" id="ARBA00012564"/>
    </source>
</evidence>
<evidence type="ECO:0000259" key="16">
    <source>
        <dbReference type="Pfam" id="PF17900"/>
    </source>
</evidence>
<evidence type="ECO:0000256" key="11">
    <source>
        <dbReference type="ARBA" id="ARBA00029811"/>
    </source>
</evidence>
<dbReference type="Pfam" id="PF17900">
    <property type="entry name" value="Peptidase_M1_N"/>
    <property type="match status" value="1"/>
</dbReference>
<name>A0ABV3GBG1_MICGL</name>
<evidence type="ECO:0000259" key="15">
    <source>
        <dbReference type="Pfam" id="PF01433"/>
    </source>
</evidence>
<keyword evidence="10" id="KW-0482">Metalloprotease</keyword>
<evidence type="ECO:0000313" key="18">
    <source>
        <dbReference type="Proteomes" id="UP001551675"/>
    </source>
</evidence>
<evidence type="ECO:0000256" key="9">
    <source>
        <dbReference type="ARBA" id="ARBA00022833"/>
    </source>
</evidence>
<dbReference type="InterPro" id="IPR001930">
    <property type="entry name" value="Peptidase_M1"/>
</dbReference>
<keyword evidence="18" id="KW-1185">Reference proteome</keyword>
<evidence type="ECO:0000256" key="12">
    <source>
        <dbReference type="ARBA" id="ARBA00031533"/>
    </source>
</evidence>
<protein>
    <recommendedName>
        <fullName evidence="5">Aminopeptidase N</fullName>
        <ecNumber evidence="4">3.4.11.2</ecNumber>
    </recommendedName>
    <alternativeName>
        <fullName evidence="11">Alanine aminopeptidase</fullName>
    </alternativeName>
    <alternativeName>
        <fullName evidence="12">Lysyl aminopeptidase</fullName>
    </alternativeName>
</protein>
<comment type="catalytic activity">
    <reaction evidence="1">
        <text>Release of an N-terminal amino acid, Xaa-|-Yaa- from a peptide, amide or arylamide. Xaa is preferably Ala, but may be most amino acids including Pro (slow action). When a terminal hydrophobic residue is followed by a prolyl residue, the two may be released as an intact Xaa-Pro dipeptide.</text>
        <dbReference type="EC" id="3.4.11.2"/>
    </reaction>
</comment>
<keyword evidence="6" id="KW-0645">Protease</keyword>
<feature type="domain" description="Aminopeptidase N-like N-terminal" evidence="16">
    <location>
        <begin position="79"/>
        <end position="251"/>
    </location>
</feature>
<comment type="caution">
    <text evidence="17">The sequence shown here is derived from an EMBL/GenBank/DDBJ whole genome shotgun (WGS) entry which is preliminary data.</text>
</comment>
<dbReference type="CDD" id="cd09603">
    <property type="entry name" value="M1_APN_like"/>
    <property type="match status" value="1"/>
</dbReference>
<dbReference type="InterPro" id="IPR014782">
    <property type="entry name" value="Peptidase_M1_dom"/>
</dbReference>
<comment type="cofactor">
    <cofactor evidence="2">
        <name>Zn(2+)</name>
        <dbReference type="ChEBI" id="CHEBI:29105"/>
    </cofactor>
</comment>
<proteinExistence type="inferred from homology"/>
<evidence type="ECO:0000256" key="2">
    <source>
        <dbReference type="ARBA" id="ARBA00001947"/>
    </source>
</evidence>
<dbReference type="InterPro" id="IPR027268">
    <property type="entry name" value="Peptidase_M4/M1_CTD_sf"/>
</dbReference>
<dbReference type="PANTHER" id="PTHR11533">
    <property type="entry name" value="PROTEASE M1 ZINC METALLOPROTEASE"/>
    <property type="match status" value="1"/>
</dbReference>
<evidence type="ECO:0000256" key="5">
    <source>
        <dbReference type="ARBA" id="ARBA00015611"/>
    </source>
</evidence>
<dbReference type="Gene3D" id="2.60.40.1730">
    <property type="entry name" value="tricorn interacting facor f3 domain"/>
    <property type="match status" value="1"/>
</dbReference>
<comment type="similarity">
    <text evidence="3">Belongs to the peptidase M1 family.</text>
</comment>
<evidence type="ECO:0000256" key="13">
    <source>
        <dbReference type="SAM" id="MobiDB-lite"/>
    </source>
</evidence>
<feature type="signal peptide" evidence="14">
    <location>
        <begin position="1"/>
        <end position="27"/>
    </location>
</feature>
<evidence type="ECO:0000256" key="14">
    <source>
        <dbReference type="SAM" id="SignalP"/>
    </source>
</evidence>
<gene>
    <name evidence="17" type="ORF">AB0I59_10140</name>
</gene>
<feature type="region of interest" description="Disordered" evidence="13">
    <location>
        <begin position="28"/>
        <end position="65"/>
    </location>
</feature>
<dbReference type="EC" id="3.4.11.2" evidence="4"/>
<evidence type="ECO:0000256" key="7">
    <source>
        <dbReference type="ARBA" id="ARBA00022723"/>
    </source>
</evidence>
<dbReference type="PRINTS" id="PR00756">
    <property type="entry name" value="ALADIPTASE"/>
</dbReference>
<evidence type="ECO:0000256" key="10">
    <source>
        <dbReference type="ARBA" id="ARBA00023049"/>
    </source>
</evidence>